<dbReference type="SUPFAM" id="SSF56672">
    <property type="entry name" value="DNA/RNA polymerases"/>
    <property type="match status" value="1"/>
</dbReference>
<dbReference type="CDD" id="cd01647">
    <property type="entry name" value="RT_LTR"/>
    <property type="match status" value="1"/>
</dbReference>
<evidence type="ECO:0000313" key="2">
    <source>
        <dbReference type="Proteomes" id="UP000760860"/>
    </source>
</evidence>
<reference evidence="1" key="1">
    <citation type="submission" date="2018-05" db="EMBL/GenBank/DDBJ databases">
        <title>Effector identification in a new, highly contiguous assembly of the strawberry crown rot pathogen Phytophthora cactorum.</title>
        <authorList>
            <person name="Armitage A.D."/>
            <person name="Nellist C.F."/>
            <person name="Bates H."/>
            <person name="Vickerstaff R.J."/>
            <person name="Harrison R.J."/>
        </authorList>
    </citation>
    <scope>NUCLEOTIDE SEQUENCE</scope>
    <source>
        <strain evidence="1">P421</strain>
    </source>
</reference>
<evidence type="ECO:0000313" key="1">
    <source>
        <dbReference type="EMBL" id="KAG3210152.1"/>
    </source>
</evidence>
<dbReference type="InterPro" id="IPR043502">
    <property type="entry name" value="DNA/RNA_pol_sf"/>
</dbReference>
<dbReference type="InterPro" id="IPR043128">
    <property type="entry name" value="Rev_trsase/Diguanyl_cyclase"/>
</dbReference>
<dbReference type="AlphaFoldDB" id="A0A8T1HF31"/>
<dbReference type="Pfam" id="PF00078">
    <property type="entry name" value="RVT_1"/>
    <property type="match status" value="1"/>
</dbReference>
<organism evidence="1 2">
    <name type="scientific">Phytophthora cactorum</name>
    <dbReference type="NCBI Taxonomy" id="29920"/>
    <lineage>
        <taxon>Eukaryota</taxon>
        <taxon>Sar</taxon>
        <taxon>Stramenopiles</taxon>
        <taxon>Oomycota</taxon>
        <taxon>Peronosporomycetes</taxon>
        <taxon>Peronosporales</taxon>
        <taxon>Peronosporaceae</taxon>
        <taxon>Phytophthora</taxon>
    </lineage>
</organism>
<dbReference type="Proteomes" id="UP000760860">
    <property type="component" value="Unassembled WGS sequence"/>
</dbReference>
<dbReference type="PANTHER" id="PTHR33064">
    <property type="entry name" value="POL PROTEIN"/>
    <property type="match status" value="1"/>
</dbReference>
<accession>A0A8T1HF31</accession>
<sequence length="169" mass="19540">MLWEWLVTPQGLSNAPATFNRLVTQLFRPHRAYAQTYFDDIFVNSRAEHGKSDVENHVEHLRAVLECMRTNKLYGNLDKRVFGAEEIPFLGCFIGKRGLRADPAKVKAIVEWPVPKNQKDLRKWLGLANYLHKYSANYAEMARPLSNILKKDAPWCWEVGHDEAFQAVK</sequence>
<dbReference type="VEuPathDB" id="FungiDB:PC110_g22741"/>
<gene>
    <name evidence="1" type="ORF">PC129_g18852</name>
</gene>
<name>A0A8T1HF31_9STRA</name>
<dbReference type="EMBL" id="RCMV01001139">
    <property type="protein sequence ID" value="KAG3210152.1"/>
    <property type="molecule type" value="Genomic_DNA"/>
</dbReference>
<dbReference type="FunFam" id="3.30.70.270:FF:000020">
    <property type="entry name" value="Transposon Tf2-6 polyprotein-like Protein"/>
    <property type="match status" value="1"/>
</dbReference>
<dbReference type="Gene3D" id="3.30.70.270">
    <property type="match status" value="2"/>
</dbReference>
<dbReference type="PANTHER" id="PTHR33064:SF37">
    <property type="entry name" value="RIBONUCLEASE H"/>
    <property type="match status" value="1"/>
</dbReference>
<protein>
    <submittedName>
        <fullName evidence="1">Uncharacterized protein</fullName>
    </submittedName>
</protein>
<dbReference type="InterPro" id="IPR000477">
    <property type="entry name" value="RT_dom"/>
</dbReference>
<proteinExistence type="predicted"/>
<comment type="caution">
    <text evidence="1">The sequence shown here is derived from an EMBL/GenBank/DDBJ whole genome shotgun (WGS) entry which is preliminary data.</text>
</comment>
<dbReference type="InterPro" id="IPR051320">
    <property type="entry name" value="Viral_Replic_Matur_Polypro"/>
</dbReference>